<sequence>MSANGAEPVIPRQRDGFALTTDERAELQELVEELVSATEDRVFWLGRVRETALEIQRRLGGMLERAD</sequence>
<keyword evidence="2" id="KW-1185">Reference proteome</keyword>
<evidence type="ECO:0000313" key="2">
    <source>
        <dbReference type="Proteomes" id="UP001596956"/>
    </source>
</evidence>
<organism evidence="1 2">
    <name type="scientific">Streptomonospora algeriensis</name>
    <dbReference type="NCBI Taxonomy" id="995084"/>
    <lineage>
        <taxon>Bacteria</taxon>
        <taxon>Bacillati</taxon>
        <taxon>Actinomycetota</taxon>
        <taxon>Actinomycetes</taxon>
        <taxon>Streptosporangiales</taxon>
        <taxon>Nocardiopsidaceae</taxon>
        <taxon>Streptomonospora</taxon>
    </lineage>
</organism>
<dbReference type="EMBL" id="JBHTHR010000019">
    <property type="protein sequence ID" value="MFD0800053.1"/>
    <property type="molecule type" value="Genomic_DNA"/>
</dbReference>
<dbReference type="Proteomes" id="UP001596956">
    <property type="component" value="Unassembled WGS sequence"/>
</dbReference>
<comment type="caution">
    <text evidence="1">The sequence shown here is derived from an EMBL/GenBank/DDBJ whole genome shotgun (WGS) entry which is preliminary data.</text>
</comment>
<name>A0ABW3BBC0_9ACTN</name>
<accession>A0ABW3BBC0</accession>
<gene>
    <name evidence="1" type="ORF">ACFQZU_01800</name>
</gene>
<protein>
    <submittedName>
        <fullName evidence="1">Uncharacterized protein</fullName>
    </submittedName>
</protein>
<proteinExistence type="predicted"/>
<evidence type="ECO:0000313" key="1">
    <source>
        <dbReference type="EMBL" id="MFD0800053.1"/>
    </source>
</evidence>
<reference evidence="2" key="1">
    <citation type="journal article" date="2019" name="Int. J. Syst. Evol. Microbiol.">
        <title>The Global Catalogue of Microorganisms (GCM) 10K type strain sequencing project: providing services to taxonomists for standard genome sequencing and annotation.</title>
        <authorList>
            <consortium name="The Broad Institute Genomics Platform"/>
            <consortium name="The Broad Institute Genome Sequencing Center for Infectious Disease"/>
            <person name="Wu L."/>
            <person name="Ma J."/>
        </authorList>
    </citation>
    <scope>NUCLEOTIDE SEQUENCE [LARGE SCALE GENOMIC DNA]</scope>
    <source>
        <strain evidence="2">CCUG 63369</strain>
    </source>
</reference>